<keyword evidence="1" id="KW-0732">Signal</keyword>
<evidence type="ECO:0008006" key="4">
    <source>
        <dbReference type="Google" id="ProtNLM"/>
    </source>
</evidence>
<accession>A0ABR7DLT9</accession>
<dbReference type="RefSeq" id="WP_186929172.1">
    <property type="nucleotide sequence ID" value="NZ_JACOOJ010000008.1"/>
</dbReference>
<dbReference type="EMBL" id="JACOOJ010000008">
    <property type="protein sequence ID" value="MBC5632402.1"/>
    <property type="molecule type" value="Genomic_DNA"/>
</dbReference>
<reference evidence="2 3" key="1">
    <citation type="submission" date="2020-08" db="EMBL/GenBank/DDBJ databases">
        <title>Genome public.</title>
        <authorList>
            <person name="Liu C."/>
            <person name="Sun Q."/>
        </authorList>
    </citation>
    <scope>NUCLEOTIDE SEQUENCE [LARGE SCALE GENOMIC DNA]</scope>
    <source>
        <strain evidence="2 3">NSJ-79</strain>
    </source>
</reference>
<keyword evidence="3" id="KW-1185">Reference proteome</keyword>
<dbReference type="Gene3D" id="2.40.160.20">
    <property type="match status" value="1"/>
</dbReference>
<evidence type="ECO:0000256" key="1">
    <source>
        <dbReference type="SAM" id="SignalP"/>
    </source>
</evidence>
<comment type="caution">
    <text evidence="2">The sequence shown here is derived from an EMBL/GenBank/DDBJ whole genome shotgun (WGS) entry which is preliminary data.</text>
</comment>
<protein>
    <recommendedName>
        <fullName evidence="4">Outer membrane protein beta-barrel domain-containing protein</fullName>
    </recommendedName>
</protein>
<dbReference type="SUPFAM" id="SSF56925">
    <property type="entry name" value="OMPA-like"/>
    <property type="match status" value="1"/>
</dbReference>
<evidence type="ECO:0000313" key="3">
    <source>
        <dbReference type="Proteomes" id="UP000651475"/>
    </source>
</evidence>
<evidence type="ECO:0000313" key="2">
    <source>
        <dbReference type="EMBL" id="MBC5632402.1"/>
    </source>
</evidence>
<dbReference type="InterPro" id="IPR011250">
    <property type="entry name" value="OMP/PagP_B-barrel"/>
</dbReference>
<organism evidence="2 3">
    <name type="scientific">Parabacteroides hominis</name>
    <dbReference type="NCBI Taxonomy" id="2763057"/>
    <lineage>
        <taxon>Bacteria</taxon>
        <taxon>Pseudomonadati</taxon>
        <taxon>Bacteroidota</taxon>
        <taxon>Bacteroidia</taxon>
        <taxon>Bacteroidales</taxon>
        <taxon>Tannerellaceae</taxon>
        <taxon>Parabacteroides</taxon>
    </lineage>
</organism>
<proteinExistence type="predicted"/>
<feature type="signal peptide" evidence="1">
    <location>
        <begin position="1"/>
        <end position="18"/>
    </location>
</feature>
<sequence>MKHILIMLLLVCSIPAMARGNKFDRGIEQKTFIPKGQWMVGASFSYSEHTDDNFKWLVMDDVSSTGYTFKVSPVVSYFIRDNIAIGGRVAYSRGLTDLGNLSLNLGDDLSFDLSDYKDKSHMVSGSFFIRTYLNLGDSKRFGLFNEARVTYGYGQSNVEDGTGDELKGTHQIKQNLNFGVAPGITCFINDYVAVEAAIDVLGLDFKWYDQKTNQVETGKRTSSGANFKINLLSINLGITFYL</sequence>
<name>A0ABR7DLT9_9BACT</name>
<gene>
    <name evidence="2" type="ORF">H8S65_06425</name>
</gene>
<dbReference type="Proteomes" id="UP000651475">
    <property type="component" value="Unassembled WGS sequence"/>
</dbReference>
<feature type="chain" id="PRO_5045440366" description="Outer membrane protein beta-barrel domain-containing protein" evidence="1">
    <location>
        <begin position="19"/>
        <end position="242"/>
    </location>
</feature>